<keyword evidence="2" id="KW-1185">Reference proteome</keyword>
<accession>A0AAV6KLR0</accession>
<dbReference type="AlphaFoldDB" id="A0AAV6KLR0"/>
<dbReference type="Proteomes" id="UP000823749">
    <property type="component" value="Chromosome 4"/>
</dbReference>
<gene>
    <name evidence="1" type="ORF">RHGRI_011342</name>
</gene>
<sequence>MPVPEPIIQWTTLSDAEDQFRNPQKCQFRNPFDSGQLIEVTCLLLIYYLFLATHIANTHDYCFKETSVGINTEWGLLMASISEDTGEETPLQFFLSFFLGTVEWGCNVYRFRGTHSGCTCSSCPDGQVTIVVVAVPERLPLAVTLT</sequence>
<comment type="caution">
    <text evidence="1">The sequence shown here is derived from an EMBL/GenBank/DDBJ whole genome shotgun (WGS) entry which is preliminary data.</text>
</comment>
<protein>
    <submittedName>
        <fullName evidence="1">Uncharacterized protein</fullName>
    </submittedName>
</protein>
<proteinExistence type="predicted"/>
<evidence type="ECO:0000313" key="1">
    <source>
        <dbReference type="EMBL" id="KAG5553426.1"/>
    </source>
</evidence>
<organism evidence="1 2">
    <name type="scientific">Rhododendron griersonianum</name>
    <dbReference type="NCBI Taxonomy" id="479676"/>
    <lineage>
        <taxon>Eukaryota</taxon>
        <taxon>Viridiplantae</taxon>
        <taxon>Streptophyta</taxon>
        <taxon>Embryophyta</taxon>
        <taxon>Tracheophyta</taxon>
        <taxon>Spermatophyta</taxon>
        <taxon>Magnoliopsida</taxon>
        <taxon>eudicotyledons</taxon>
        <taxon>Gunneridae</taxon>
        <taxon>Pentapetalae</taxon>
        <taxon>asterids</taxon>
        <taxon>Ericales</taxon>
        <taxon>Ericaceae</taxon>
        <taxon>Ericoideae</taxon>
        <taxon>Rhodoreae</taxon>
        <taxon>Rhododendron</taxon>
    </lineage>
</organism>
<reference evidence="1" key="1">
    <citation type="submission" date="2020-08" db="EMBL/GenBank/DDBJ databases">
        <title>Plant Genome Project.</title>
        <authorList>
            <person name="Zhang R.-G."/>
        </authorList>
    </citation>
    <scope>NUCLEOTIDE SEQUENCE</scope>
    <source>
        <strain evidence="1">WSP0</strain>
        <tissue evidence="1">Leaf</tissue>
    </source>
</reference>
<name>A0AAV6KLR0_9ERIC</name>
<dbReference type="EMBL" id="JACTNZ010000004">
    <property type="protein sequence ID" value="KAG5553426.1"/>
    <property type="molecule type" value="Genomic_DNA"/>
</dbReference>
<evidence type="ECO:0000313" key="2">
    <source>
        <dbReference type="Proteomes" id="UP000823749"/>
    </source>
</evidence>
<dbReference type="Gene3D" id="1.20.1110.10">
    <property type="entry name" value="Calcium-transporting ATPase, transmembrane domain"/>
    <property type="match status" value="1"/>
</dbReference>